<evidence type="ECO:0000313" key="2">
    <source>
        <dbReference type="Proteomes" id="UP000219329"/>
    </source>
</evidence>
<evidence type="ECO:0000313" key="1">
    <source>
        <dbReference type="EMBL" id="PDH32390.1"/>
    </source>
</evidence>
<dbReference type="AlphaFoldDB" id="A0A2A5W7E0"/>
<dbReference type="Proteomes" id="UP000219329">
    <property type="component" value="Unassembled WGS sequence"/>
</dbReference>
<reference evidence="1 2" key="1">
    <citation type="submission" date="2017-08" db="EMBL/GenBank/DDBJ databases">
        <title>Fine stratification of microbial communities through a metagenomic profile of the photic zone.</title>
        <authorList>
            <person name="Haro-Moreno J.M."/>
            <person name="Lopez-Perez M."/>
            <person name="De La Torre J."/>
            <person name="Picazo A."/>
            <person name="Camacho A."/>
            <person name="Rodriguez-Valera F."/>
        </authorList>
    </citation>
    <scope>NUCLEOTIDE SEQUENCE [LARGE SCALE GENOMIC DNA]</scope>
    <source>
        <strain evidence="1">MED-G28</strain>
    </source>
</reference>
<sequence length="380" mass="42558">MRQNQWALFSGQQLASAYALEADAFGAIAMTPSFNSLISQFSDYEGYLKRLHNDTNHKKIVEELLKNNGIIDTAAPTKQLAQLFCQAQIAACTELFNGWKISSSQLNRDELRLLVERAGAGIINIPQIPVETPVGQYSDSQRQLLNGINVIQNVDTVRVLQILKLLGLIPNLVRESHQLSLGVGNGYRDLYGIHLNPKITMAQEGSSVKLHFETLERQAAHTVLIDNDPIYQDHFDALNEKEKGKVLAMNTDAEESLKELAKEQEVSGLKQRNLVVCLRIDHHMIPDSKKFIQLIGKVIDSNADLIMTIGAGNNLTEFEGRLQCFDEMSAYLTQIGLKPIRILLHGKGSSAEQRNRPNFGQLAYTSYQILYCSLDRNRII</sequence>
<name>A0A2A5W7E0_9GAMM</name>
<dbReference type="EMBL" id="NTJZ01000017">
    <property type="protein sequence ID" value="PDH32390.1"/>
    <property type="molecule type" value="Genomic_DNA"/>
</dbReference>
<gene>
    <name evidence="1" type="ORF">CNF02_12060</name>
</gene>
<comment type="caution">
    <text evidence="1">The sequence shown here is derived from an EMBL/GenBank/DDBJ whole genome shotgun (WGS) entry which is preliminary data.</text>
</comment>
<organism evidence="1 2">
    <name type="scientific">OM182 bacterium MED-G28</name>
    <dbReference type="NCBI Taxonomy" id="1986256"/>
    <lineage>
        <taxon>Bacteria</taxon>
        <taxon>Pseudomonadati</taxon>
        <taxon>Pseudomonadota</taxon>
        <taxon>Gammaproteobacteria</taxon>
        <taxon>OMG group</taxon>
        <taxon>OM182 clade</taxon>
    </lineage>
</organism>
<protein>
    <submittedName>
        <fullName evidence="1">Uncharacterized protein</fullName>
    </submittedName>
</protein>
<accession>A0A2A5W7E0</accession>
<proteinExistence type="predicted"/>